<dbReference type="EMBL" id="CP091139">
    <property type="protein sequence ID" value="UUT34754.1"/>
    <property type="molecule type" value="Genomic_DNA"/>
</dbReference>
<name>A0ABY5NI20_9MICO</name>
<evidence type="ECO:0000313" key="2">
    <source>
        <dbReference type="Proteomes" id="UP001054811"/>
    </source>
</evidence>
<keyword evidence="2" id="KW-1185">Reference proteome</keyword>
<dbReference type="RefSeq" id="WP_259611280.1">
    <property type="nucleotide sequence ID" value="NZ_CP091139.2"/>
</dbReference>
<reference evidence="1" key="1">
    <citation type="submission" date="2022-01" db="EMBL/GenBank/DDBJ databases">
        <title>Microbacterium eymi and Microbacterium rhizovicinus sp. nov., isolated from the rhizospheric soil of Elymus tsukushiensis, a plant native to the Dokdo Islands, Republic of Korea.</title>
        <authorList>
            <person name="Hwang Y.J."/>
        </authorList>
    </citation>
    <scope>NUCLEOTIDE SEQUENCE</scope>
    <source>
        <strain evidence="1">KUDC0405</strain>
    </source>
</reference>
<proteinExistence type="predicted"/>
<sequence length="76" mass="8305">MRTTVDLPPAVHRRVKEMAREKGGSVSGVIADLTIRGLAQLGAPVEIEFDPRTRLPAVSIGRRITDGDVVRLLDEE</sequence>
<organism evidence="1 2">
    <name type="scientific">Microbacterium elymi</name>
    <dbReference type="NCBI Taxonomy" id="2909587"/>
    <lineage>
        <taxon>Bacteria</taxon>
        <taxon>Bacillati</taxon>
        <taxon>Actinomycetota</taxon>
        <taxon>Actinomycetes</taxon>
        <taxon>Micrococcales</taxon>
        <taxon>Microbacteriaceae</taxon>
        <taxon>Microbacterium</taxon>
    </lineage>
</organism>
<gene>
    <name evidence="1" type="ORF">L2X98_30335</name>
</gene>
<evidence type="ECO:0008006" key="3">
    <source>
        <dbReference type="Google" id="ProtNLM"/>
    </source>
</evidence>
<protein>
    <recommendedName>
        <fullName evidence="3">Antitoxin</fullName>
    </recommendedName>
</protein>
<evidence type="ECO:0000313" key="1">
    <source>
        <dbReference type="EMBL" id="UUT34754.1"/>
    </source>
</evidence>
<dbReference type="Proteomes" id="UP001054811">
    <property type="component" value="Chromosome"/>
</dbReference>
<dbReference type="SUPFAM" id="SSF47598">
    <property type="entry name" value="Ribbon-helix-helix"/>
    <property type="match status" value="1"/>
</dbReference>
<dbReference type="InterPro" id="IPR010985">
    <property type="entry name" value="Ribbon_hlx_hlx"/>
</dbReference>
<accession>A0ABY5NI20</accession>